<dbReference type="Gene3D" id="1.20.80.10">
    <property type="match status" value="1"/>
</dbReference>
<dbReference type="InterPro" id="IPR000582">
    <property type="entry name" value="Acyl-CoA-binding_protein"/>
</dbReference>
<gene>
    <name evidence="4" type="ORF">KVV02_008020</name>
</gene>
<reference evidence="4" key="1">
    <citation type="submission" date="2021-07" db="EMBL/GenBank/DDBJ databases">
        <title>Draft genome of Mortierella alpina, strain LL118, isolated from an aspen leaf litter sample.</title>
        <authorList>
            <person name="Yang S."/>
            <person name="Vinatzer B.A."/>
        </authorList>
    </citation>
    <scope>NUCLEOTIDE SEQUENCE</scope>
    <source>
        <strain evidence="4">LL118</strain>
    </source>
</reference>
<dbReference type="AlphaFoldDB" id="A0A9P8AB88"/>
<keyword evidence="2" id="KW-0446">Lipid-binding</keyword>
<evidence type="ECO:0000256" key="1">
    <source>
        <dbReference type="ARBA" id="ARBA00005567"/>
    </source>
</evidence>
<evidence type="ECO:0000256" key="2">
    <source>
        <dbReference type="ARBA" id="ARBA00023121"/>
    </source>
</evidence>
<feature type="domain" description="ACB" evidence="3">
    <location>
        <begin position="2"/>
        <end position="81"/>
    </location>
</feature>
<evidence type="ECO:0000313" key="4">
    <source>
        <dbReference type="EMBL" id="KAG9326400.1"/>
    </source>
</evidence>
<comment type="caution">
    <text evidence="4">The sequence shown here is derived from an EMBL/GenBank/DDBJ whole genome shotgun (WGS) entry which is preliminary data.</text>
</comment>
<sequence length="81" mass="9120">MVSAEFNAAAEKVKTLTKATNDQLLKLYGLFKQATLGDCNTSRPGMFDPKGGYKWDSWNEKKGMSQEEAEKQYIAYAESLF</sequence>
<dbReference type="InterPro" id="IPR014352">
    <property type="entry name" value="FERM/acyl-CoA-bd_prot_sf"/>
</dbReference>
<dbReference type="PANTHER" id="PTHR23310">
    <property type="entry name" value="ACYL-COA-BINDING PROTEIN, ACBP"/>
    <property type="match status" value="1"/>
</dbReference>
<organism evidence="4 5">
    <name type="scientific">Mortierella alpina</name>
    <name type="common">Oleaginous fungus</name>
    <name type="synonym">Mortierella renispora</name>
    <dbReference type="NCBI Taxonomy" id="64518"/>
    <lineage>
        <taxon>Eukaryota</taxon>
        <taxon>Fungi</taxon>
        <taxon>Fungi incertae sedis</taxon>
        <taxon>Mucoromycota</taxon>
        <taxon>Mortierellomycotina</taxon>
        <taxon>Mortierellomycetes</taxon>
        <taxon>Mortierellales</taxon>
        <taxon>Mortierellaceae</taxon>
        <taxon>Mortierella</taxon>
    </lineage>
</organism>
<dbReference type="PROSITE" id="PS51228">
    <property type="entry name" value="ACB_2"/>
    <property type="match status" value="1"/>
</dbReference>
<evidence type="ECO:0000259" key="3">
    <source>
        <dbReference type="PROSITE" id="PS51228"/>
    </source>
</evidence>
<dbReference type="PANTHER" id="PTHR23310:SF62">
    <property type="entry name" value="ACYL-COA BINDING PROTEIN 1, ISOFORM A"/>
    <property type="match status" value="1"/>
</dbReference>
<accession>A0A9P8AB88</accession>
<dbReference type="GO" id="GO:0006631">
    <property type="term" value="P:fatty acid metabolic process"/>
    <property type="evidence" value="ECO:0007669"/>
    <property type="project" value="TreeGrafter"/>
</dbReference>
<name>A0A9P8AB88_MORAP</name>
<dbReference type="Pfam" id="PF00887">
    <property type="entry name" value="ACBP"/>
    <property type="match status" value="1"/>
</dbReference>
<dbReference type="Proteomes" id="UP000717515">
    <property type="component" value="Unassembled WGS sequence"/>
</dbReference>
<protein>
    <recommendedName>
        <fullName evidence="3">ACB domain-containing protein</fullName>
    </recommendedName>
</protein>
<dbReference type="SUPFAM" id="SSF47027">
    <property type="entry name" value="Acyl-CoA binding protein"/>
    <property type="match status" value="1"/>
</dbReference>
<proteinExistence type="inferred from homology"/>
<comment type="similarity">
    <text evidence="1">Belongs to the ACBP family.</text>
</comment>
<dbReference type="EMBL" id="JAIFTL010000020">
    <property type="protein sequence ID" value="KAG9326400.1"/>
    <property type="molecule type" value="Genomic_DNA"/>
</dbReference>
<dbReference type="GO" id="GO:0000062">
    <property type="term" value="F:fatty-acyl-CoA binding"/>
    <property type="evidence" value="ECO:0007669"/>
    <property type="project" value="InterPro"/>
</dbReference>
<dbReference type="PRINTS" id="PR00689">
    <property type="entry name" value="ACOABINDINGP"/>
</dbReference>
<dbReference type="InterPro" id="IPR035984">
    <property type="entry name" value="Acyl-CoA-binding_sf"/>
</dbReference>
<evidence type="ECO:0000313" key="5">
    <source>
        <dbReference type="Proteomes" id="UP000717515"/>
    </source>
</evidence>
<dbReference type="FunFam" id="1.20.80.10:FF:000010">
    <property type="entry name" value="Acyl-CoA-binding domain-containing protein 5"/>
    <property type="match status" value="1"/>
</dbReference>